<feature type="binding site" evidence="6">
    <location>
        <position position="93"/>
    </location>
    <ligand>
        <name>S-adenosyl-L-methionine</name>
        <dbReference type="ChEBI" id="CHEBI:59789"/>
    </ligand>
</feature>
<dbReference type="NCBIfam" id="TIGR01934">
    <property type="entry name" value="MenG_MenH_UbiE"/>
    <property type="match status" value="1"/>
</dbReference>
<feature type="binding site" evidence="6">
    <location>
        <begin position="151"/>
        <end position="152"/>
    </location>
    <ligand>
        <name>S-adenosyl-L-methionine</name>
        <dbReference type="ChEBI" id="CHEBI:59789"/>
    </ligand>
</feature>
<feature type="region of interest" description="Disordered" evidence="7">
    <location>
        <begin position="445"/>
        <end position="501"/>
    </location>
</feature>
<dbReference type="InterPro" id="IPR029063">
    <property type="entry name" value="SAM-dependent_MTases_sf"/>
</dbReference>
<feature type="region of interest" description="Disordered" evidence="7">
    <location>
        <begin position="577"/>
        <end position="652"/>
    </location>
</feature>
<name>A0ABN7SNR4_OIKDI</name>
<feature type="compositionally biased region" description="Polar residues" evidence="7">
    <location>
        <begin position="378"/>
        <end position="388"/>
    </location>
</feature>
<dbReference type="Pfam" id="PF01209">
    <property type="entry name" value="Ubie_methyltran"/>
    <property type="match status" value="1"/>
</dbReference>
<feature type="compositionally biased region" description="Basic residues" evidence="7">
    <location>
        <begin position="477"/>
        <end position="490"/>
    </location>
</feature>
<dbReference type="PANTHER" id="PTHR43591">
    <property type="entry name" value="METHYLTRANSFERASE"/>
    <property type="match status" value="1"/>
</dbReference>
<proteinExistence type="inferred from homology"/>
<feature type="compositionally biased region" description="Basic residues" evidence="7">
    <location>
        <begin position="394"/>
        <end position="405"/>
    </location>
</feature>
<accession>A0ABN7SNR4</accession>
<dbReference type="PROSITE" id="PS51608">
    <property type="entry name" value="SAM_MT_UBIE"/>
    <property type="match status" value="1"/>
</dbReference>
<evidence type="ECO:0000256" key="2">
    <source>
        <dbReference type="ARBA" id="ARBA00022679"/>
    </source>
</evidence>
<feature type="region of interest" description="Disordered" evidence="7">
    <location>
        <begin position="374"/>
        <end position="419"/>
    </location>
</feature>
<keyword evidence="6" id="KW-0999">Mitochondrion inner membrane</keyword>
<dbReference type="PROSITE" id="PS01184">
    <property type="entry name" value="UBIE_2"/>
    <property type="match status" value="1"/>
</dbReference>
<feature type="compositionally biased region" description="Polar residues" evidence="7">
    <location>
        <begin position="445"/>
        <end position="476"/>
    </location>
</feature>
<evidence type="ECO:0000256" key="5">
    <source>
        <dbReference type="ARBA" id="ARBA00058208"/>
    </source>
</evidence>
<dbReference type="HAMAP" id="MF_01813">
    <property type="entry name" value="MenG_UbiE_methyltr"/>
    <property type="match status" value="1"/>
</dbReference>
<dbReference type="PROSITE" id="PS01183">
    <property type="entry name" value="UBIE_1"/>
    <property type="match status" value="1"/>
</dbReference>
<reference evidence="8 9" key="1">
    <citation type="submission" date="2021-04" db="EMBL/GenBank/DDBJ databases">
        <authorList>
            <person name="Bliznina A."/>
        </authorList>
    </citation>
    <scope>NUCLEOTIDE SEQUENCE [LARGE SCALE GENOMIC DNA]</scope>
</reference>
<keyword evidence="1 6" id="KW-0489">Methyltransferase</keyword>
<dbReference type="Gene3D" id="3.40.50.150">
    <property type="entry name" value="Vaccinia Virus protein VP39"/>
    <property type="match status" value="1"/>
</dbReference>
<comment type="function">
    <text evidence="5">Methyltransferase required for the conversion of 2-decaprenyl-6-methoxy-1,4-benzoquinol (DDMQH2) to 2-decaprenyl-3-methyl-6-methoxy-1,4-benzoquinol (DMQH2).</text>
</comment>
<dbReference type="EMBL" id="OU015569">
    <property type="protein sequence ID" value="CAG5100127.1"/>
    <property type="molecule type" value="Genomic_DNA"/>
</dbReference>
<keyword evidence="3 6" id="KW-0949">S-adenosyl-L-methionine</keyword>
<feature type="binding site" evidence="6">
    <location>
        <position position="121"/>
    </location>
    <ligand>
        <name>S-adenosyl-L-methionine</name>
        <dbReference type="ChEBI" id="CHEBI:59789"/>
    </ligand>
</feature>
<evidence type="ECO:0000313" key="8">
    <source>
        <dbReference type="EMBL" id="CAG5100127.1"/>
    </source>
</evidence>
<evidence type="ECO:0000256" key="3">
    <source>
        <dbReference type="ARBA" id="ARBA00022691"/>
    </source>
</evidence>
<comment type="caution">
    <text evidence="6">Lacks conserved residue(s) required for the propagation of feature annotation.</text>
</comment>
<dbReference type="Proteomes" id="UP001158576">
    <property type="component" value="Chromosome XSR"/>
</dbReference>
<sequence length="694" mass="78608">MIRSAASRISRVRSRRISNSRVLSEKSTHFGEKTVKVEEKQGLVNSVFNNVADSYDVMNDVMSFGVHRCWKESFVRELAPRPGTRMLDMAGGTGDISFKALQFAQKKYGRAKANFEITVSDINTEMLRVGEKRAKERDDVDESCLTFQAADAHELPFEDNSFDYYTIAFGIRNCTDIDKVLDEAYRVLKPGGRFMCLEFSPNVCPAIKPFYDFYSFQVIPPMGQVVAGDWDSYQYLVESIRKFPDQERFKMMIEGAGFEASKKLSARYVVQAYNRRALRRNVEESRALKFPDSETEDQDAPVLKKARCRKRTRRHRPPPLELPDSTRESQKATLQSLALSSAKNDACIAGSLDDYPFVAFSSIREFKRYESGALSPKNLPSSTLSASPPFSPNSRKKNNFSRKLPKPQNAENEERNSPIRELLDPKVNYFEAIESSSFYFPDTESISSRGSGNTEQFFRPQSVSLREKLPSSNGLSRTRKRKTQKPRRTVKRETRETLDSRLHRQVFTYQHHHQHSHHHTMALPIFPLGMNWPFLHLNDPLLMATLQHQSLNLALHKPLKTAPTGKWNAMHGKIAHFIQSEKKKSKPKESGEKPKSGEREEPVDKEGKPGTSKPRTPSASTAKWIPSLPRRGGTNLPSAFSASTGASNSAASNSNFEKALLETQVQDLRNRSLDLLQTVASLRQTLAPSSTLRK</sequence>
<feature type="compositionally biased region" description="Low complexity" evidence="7">
    <location>
        <begin position="638"/>
        <end position="652"/>
    </location>
</feature>
<comment type="subunit">
    <text evidence="4">Component of a multi-subunit COQ enzyme complex, composed of at least COQ3, COQ4, COQ5, COQ6, COQ7 and COQ9. Interacts with PYURF; the interaction is direct, stabilizes COQ5 protein and associates PYURF with COQ enzyme complex.</text>
</comment>
<dbReference type="InterPro" id="IPR023576">
    <property type="entry name" value="UbiE/COQ5_MeTrFase_CS"/>
</dbReference>
<evidence type="ECO:0000256" key="6">
    <source>
        <dbReference type="HAMAP-Rule" id="MF_03191"/>
    </source>
</evidence>
<keyword evidence="9" id="KW-1185">Reference proteome</keyword>
<dbReference type="PANTHER" id="PTHR43591:SF24">
    <property type="entry name" value="2-METHOXY-6-POLYPRENYL-1,4-BENZOQUINOL METHYLASE, MITOCHONDRIAL"/>
    <property type="match status" value="1"/>
</dbReference>
<dbReference type="EC" id="2.1.1.201" evidence="6"/>
<keyword evidence="6" id="KW-0472">Membrane</keyword>
<keyword evidence="6" id="KW-0496">Mitochondrion</keyword>
<gene>
    <name evidence="8" type="ORF">OKIOD_LOCUS8413</name>
</gene>
<keyword evidence="2 6" id="KW-0808">Transferase</keyword>
<comment type="catalytic activity">
    <reaction evidence="6">
        <text>a 2-methoxy-6-(all-trans-polyprenyl)benzene-1,4-diol + S-adenosyl-L-methionine = a 5-methoxy-2-methyl-3-(all-trans-polyprenyl)benzene-1,4-diol + S-adenosyl-L-homocysteine + H(+)</text>
        <dbReference type="Rhea" id="RHEA:28286"/>
        <dbReference type="Rhea" id="RHEA-COMP:10858"/>
        <dbReference type="Rhea" id="RHEA-COMP:10859"/>
        <dbReference type="ChEBI" id="CHEBI:15378"/>
        <dbReference type="ChEBI" id="CHEBI:57856"/>
        <dbReference type="ChEBI" id="CHEBI:59789"/>
        <dbReference type="ChEBI" id="CHEBI:84166"/>
        <dbReference type="ChEBI" id="CHEBI:84167"/>
        <dbReference type="EC" id="2.1.1.201"/>
    </reaction>
</comment>
<evidence type="ECO:0000256" key="1">
    <source>
        <dbReference type="ARBA" id="ARBA00022603"/>
    </source>
</evidence>
<dbReference type="SUPFAM" id="SSF53335">
    <property type="entry name" value="S-adenosyl-L-methionine-dependent methyltransferases"/>
    <property type="match status" value="1"/>
</dbReference>
<organism evidence="8 9">
    <name type="scientific">Oikopleura dioica</name>
    <name type="common">Tunicate</name>
    <dbReference type="NCBI Taxonomy" id="34765"/>
    <lineage>
        <taxon>Eukaryota</taxon>
        <taxon>Metazoa</taxon>
        <taxon>Chordata</taxon>
        <taxon>Tunicata</taxon>
        <taxon>Appendicularia</taxon>
        <taxon>Copelata</taxon>
        <taxon>Oikopleuridae</taxon>
        <taxon>Oikopleura</taxon>
    </lineage>
</organism>
<feature type="compositionally biased region" description="Basic and acidic residues" evidence="7">
    <location>
        <begin position="491"/>
        <end position="501"/>
    </location>
</feature>
<evidence type="ECO:0000256" key="4">
    <source>
        <dbReference type="ARBA" id="ARBA00046387"/>
    </source>
</evidence>
<comment type="function">
    <text evidence="6">Methyltransferase required for the conversion of 2-polyprenyl-6-methoxy-1,4-benzoquinol (DDMQH2) to 2-polyprenyl-3-methyl-6-methoxy-1,4-benzoquinol (DMQH2).</text>
</comment>
<comment type="subcellular location">
    <subcellularLocation>
        <location evidence="6">Mitochondrion inner membrane</location>
        <topology evidence="6">Peripheral membrane protein</topology>
        <orientation evidence="6">Matrix side</orientation>
    </subcellularLocation>
</comment>
<dbReference type="CDD" id="cd02440">
    <property type="entry name" value="AdoMet_MTases"/>
    <property type="match status" value="1"/>
</dbReference>
<comment type="similarity">
    <text evidence="6">Belongs to the class I-like SAM-binding methyltransferase superfamily. MenG/UbiE family.</text>
</comment>
<keyword evidence="6" id="KW-0831">Ubiquinone biosynthesis</keyword>
<comment type="pathway">
    <text evidence="6">Cofactor biosynthesis; ubiquinone biosynthesis.</text>
</comment>
<feature type="region of interest" description="Disordered" evidence="7">
    <location>
        <begin position="289"/>
        <end position="333"/>
    </location>
</feature>
<dbReference type="InterPro" id="IPR004033">
    <property type="entry name" value="UbiE/COQ5_MeTrFase"/>
</dbReference>
<evidence type="ECO:0000313" key="9">
    <source>
        <dbReference type="Proteomes" id="UP001158576"/>
    </source>
</evidence>
<evidence type="ECO:0000256" key="7">
    <source>
        <dbReference type="SAM" id="MobiDB-lite"/>
    </source>
</evidence>
<feature type="compositionally biased region" description="Basic residues" evidence="7">
    <location>
        <begin position="304"/>
        <end position="317"/>
    </location>
</feature>
<protein>
    <recommendedName>
        <fullName evidence="6">2-methoxy-6-polyprenyl-1,4-benzoquinol methylase, mitochondrial</fullName>
        <ecNumber evidence="6">2.1.1.201</ecNumber>
    </recommendedName>
    <alternativeName>
        <fullName evidence="6">Ubiquinone biosynthesis methyltransferase COQ5</fullName>
    </alternativeName>
</protein>
<feature type="compositionally biased region" description="Basic and acidic residues" evidence="7">
    <location>
        <begin position="579"/>
        <end position="608"/>
    </location>
</feature>